<comment type="similarity">
    <text evidence="1">Belongs to the allantoicase family.</text>
</comment>
<protein>
    <submittedName>
        <fullName evidence="3">Allantoicase</fullName>
    </submittedName>
</protein>
<organism evidence="3 4">
    <name type="scientific">Cavenderia fasciculata</name>
    <name type="common">Slime mold</name>
    <name type="synonym">Dictyostelium fasciculatum</name>
    <dbReference type="NCBI Taxonomy" id="261658"/>
    <lineage>
        <taxon>Eukaryota</taxon>
        <taxon>Amoebozoa</taxon>
        <taxon>Evosea</taxon>
        <taxon>Eumycetozoa</taxon>
        <taxon>Dictyostelia</taxon>
        <taxon>Acytosteliales</taxon>
        <taxon>Cavenderiaceae</taxon>
        <taxon>Cavenderia</taxon>
    </lineage>
</organism>
<dbReference type="GO" id="GO:0019954">
    <property type="term" value="P:asexual reproduction"/>
    <property type="evidence" value="ECO:0007669"/>
    <property type="project" value="EnsemblProtists"/>
</dbReference>
<accession>F4PP43</accession>
<dbReference type="Proteomes" id="UP000007797">
    <property type="component" value="Unassembled WGS sequence"/>
</dbReference>
<dbReference type="HAMAP" id="MF_00813">
    <property type="entry name" value="Allantoicase"/>
    <property type="match status" value="1"/>
</dbReference>
<dbReference type="PANTHER" id="PTHR12045:SF3">
    <property type="entry name" value="INACTIVE ALLANTOICASE-RELATED"/>
    <property type="match status" value="1"/>
</dbReference>
<sequence>MVQTQVDKSKLPSFVKDYPELLSDKVGGQVLGCSDQWFAACVNLIKITPPVWDAEKFVDTGKWMDGWETRRHNPSNDWCILRLGIPGVIKGFEIDTAYFTGNYPPHASIEALCDDHEPTFDKLEKSDKWVEILPKVDLKAGYIEQSKQYFATESNTKKVTHLRFKIYPDGGVARLRVYGAVSKDWSLVIPGELVDLAAIENGGLVPLCSDMFYGNANNVIMPGRGINMGDGWETKRRRGPGNDWLIVRLAALGKVRRIEVDTNWFKGNFPTSCSIDATDATDPASPDAKWTQILANTPLSAHHRHFFQRELEHCVQDSNYLHIRLNVYPDGGVSRFRIHCIPNSIPTTN</sequence>
<dbReference type="PIRSF" id="PIRSF016516">
    <property type="entry name" value="Allantoicase"/>
    <property type="match status" value="1"/>
</dbReference>
<evidence type="ECO:0000256" key="1">
    <source>
        <dbReference type="ARBA" id="ARBA00009242"/>
    </source>
</evidence>
<feature type="domain" description="Allantoicase" evidence="2">
    <location>
        <begin position="202"/>
        <end position="340"/>
    </location>
</feature>
<keyword evidence="4" id="KW-1185">Reference proteome</keyword>
<reference evidence="4" key="1">
    <citation type="journal article" date="2011" name="Genome Res.">
        <title>Phylogeny-wide analysis of social amoeba genomes highlights ancient origins for complex intercellular communication.</title>
        <authorList>
            <person name="Heidel A.J."/>
            <person name="Lawal H.M."/>
            <person name="Felder M."/>
            <person name="Schilde C."/>
            <person name="Helps N.R."/>
            <person name="Tunggal B."/>
            <person name="Rivero F."/>
            <person name="John U."/>
            <person name="Schleicher M."/>
            <person name="Eichinger L."/>
            <person name="Platzer M."/>
            <person name="Noegel A.A."/>
            <person name="Schaap P."/>
            <person name="Gloeckner G."/>
        </authorList>
    </citation>
    <scope>NUCLEOTIDE SEQUENCE [LARGE SCALE GENOMIC DNA]</scope>
    <source>
        <strain evidence="4">SH3</strain>
    </source>
</reference>
<dbReference type="AlphaFoldDB" id="F4PP43"/>
<proteinExistence type="inferred from homology"/>
<dbReference type="InterPro" id="IPR008979">
    <property type="entry name" value="Galactose-bd-like_sf"/>
</dbReference>
<dbReference type="GO" id="GO:0031152">
    <property type="term" value="P:aggregation involved in sorocarp development"/>
    <property type="evidence" value="ECO:0007669"/>
    <property type="project" value="EnsemblProtists"/>
</dbReference>
<dbReference type="Gene3D" id="2.60.120.260">
    <property type="entry name" value="Galactose-binding domain-like"/>
    <property type="match status" value="2"/>
</dbReference>
<dbReference type="NCBIfam" id="TIGR02961">
    <property type="entry name" value="allantoicase"/>
    <property type="match status" value="1"/>
</dbReference>
<dbReference type="GeneID" id="14874521"/>
<dbReference type="InterPro" id="IPR005164">
    <property type="entry name" value="Allantoicase"/>
</dbReference>
<dbReference type="OrthoDB" id="10266039at2759"/>
<dbReference type="RefSeq" id="XP_004360007.1">
    <property type="nucleotide sequence ID" value="XM_004359950.1"/>
</dbReference>
<dbReference type="PANTHER" id="PTHR12045">
    <property type="entry name" value="ALLANTOICASE"/>
    <property type="match status" value="1"/>
</dbReference>
<evidence type="ECO:0000313" key="3">
    <source>
        <dbReference type="EMBL" id="EGG22156.1"/>
    </source>
</evidence>
<dbReference type="GO" id="GO:0000256">
    <property type="term" value="P:allantoin catabolic process"/>
    <property type="evidence" value="ECO:0007669"/>
    <property type="project" value="InterPro"/>
</dbReference>
<dbReference type="EMBL" id="GL883009">
    <property type="protein sequence ID" value="EGG22156.1"/>
    <property type="molecule type" value="Genomic_DNA"/>
</dbReference>
<dbReference type="GO" id="GO:0004037">
    <property type="term" value="F:allantoicase activity"/>
    <property type="evidence" value="ECO:0007669"/>
    <property type="project" value="InterPro"/>
</dbReference>
<dbReference type="KEGG" id="dfa:DFA_04274"/>
<feature type="domain" description="Allantoicase" evidence="2">
    <location>
        <begin position="27"/>
        <end position="181"/>
    </location>
</feature>
<evidence type="ECO:0000313" key="4">
    <source>
        <dbReference type="Proteomes" id="UP000007797"/>
    </source>
</evidence>
<gene>
    <name evidence="3" type="primary">allC</name>
    <name evidence="3" type="ORF">DFA_04274</name>
</gene>
<dbReference type="OMA" id="MDDGWET"/>
<dbReference type="InterPro" id="IPR015908">
    <property type="entry name" value="Allantoicase_dom"/>
</dbReference>
<dbReference type="GO" id="GO:0010467">
    <property type="term" value="P:gene expression"/>
    <property type="evidence" value="ECO:0007669"/>
    <property type="project" value="EnsemblProtists"/>
</dbReference>
<name>F4PP43_CACFS</name>
<dbReference type="SUPFAM" id="SSF49785">
    <property type="entry name" value="Galactose-binding domain-like"/>
    <property type="match status" value="2"/>
</dbReference>
<evidence type="ECO:0000259" key="2">
    <source>
        <dbReference type="Pfam" id="PF03561"/>
    </source>
</evidence>
<dbReference type="Pfam" id="PF03561">
    <property type="entry name" value="Allantoicase"/>
    <property type="match status" value="2"/>
</dbReference>
<dbReference type="STRING" id="1054147.F4PP43"/>